<keyword evidence="2" id="KW-1185">Reference proteome</keyword>
<sequence length="305" mass="34656">MSDADRVKKVLQKNFREQRDHVAEWMSEPANRARMYDRRVEKILEPFLADGAQKKLVPAAMRDIRYWHLMQAMQQSFNNGPHPQEQIALAGLHAFWHLECAHAIMESDDPAGYKLYLKDFDTVSLMLALGWPDHAIRLADTLFDRWDEQEGGAGNIAWEALPQYVPWLSIKLYRAWSGDEIDLYAEPEDDQLDGFAGLAKHVLHEDPAVFTKALLQAADFHVLGSGVDDYDPVREYNHWFLPVELLAACRIRELKGLEMPEVAHPLFEASPLCRLHPPVAVPEDALLAKVLPAFAKVTGTLDLDV</sequence>
<organism evidence="1 2">
    <name type="scientific">Neorhizobium huautlense</name>
    <dbReference type="NCBI Taxonomy" id="67774"/>
    <lineage>
        <taxon>Bacteria</taxon>
        <taxon>Pseudomonadati</taxon>
        <taxon>Pseudomonadota</taxon>
        <taxon>Alphaproteobacteria</taxon>
        <taxon>Hyphomicrobiales</taxon>
        <taxon>Rhizobiaceae</taxon>
        <taxon>Rhizobium/Agrobacterium group</taxon>
        <taxon>Neorhizobium</taxon>
    </lineage>
</organism>
<evidence type="ECO:0000313" key="2">
    <source>
        <dbReference type="Proteomes" id="UP001241472"/>
    </source>
</evidence>
<reference evidence="1 2" key="1">
    <citation type="submission" date="2023-07" db="EMBL/GenBank/DDBJ databases">
        <title>Sorghum-associated microbial communities from plants grown in Nebraska, USA.</title>
        <authorList>
            <person name="Schachtman D."/>
        </authorList>
    </citation>
    <scope>NUCLEOTIDE SEQUENCE [LARGE SCALE GENOMIC DNA]</scope>
    <source>
        <strain evidence="1 2">DS1307</strain>
    </source>
</reference>
<dbReference type="RefSeq" id="WP_306835982.1">
    <property type="nucleotide sequence ID" value="NZ_JAUSRF010000009.1"/>
</dbReference>
<evidence type="ECO:0008006" key="3">
    <source>
        <dbReference type="Google" id="ProtNLM"/>
    </source>
</evidence>
<dbReference type="EMBL" id="JAUSRF010000009">
    <property type="protein sequence ID" value="MDP9838265.1"/>
    <property type="molecule type" value="Genomic_DNA"/>
</dbReference>
<gene>
    <name evidence="1" type="ORF">J2T09_003032</name>
</gene>
<comment type="caution">
    <text evidence="1">The sequence shown here is derived from an EMBL/GenBank/DDBJ whole genome shotgun (WGS) entry which is preliminary data.</text>
</comment>
<name>A0ABT9PVN4_9HYPH</name>
<protein>
    <recommendedName>
        <fullName evidence="3">DUF1911 domain-containing protein</fullName>
    </recommendedName>
</protein>
<evidence type="ECO:0000313" key="1">
    <source>
        <dbReference type="EMBL" id="MDP9838265.1"/>
    </source>
</evidence>
<proteinExistence type="predicted"/>
<accession>A0ABT9PVN4</accession>
<dbReference type="Proteomes" id="UP001241472">
    <property type="component" value="Unassembled WGS sequence"/>
</dbReference>